<evidence type="ECO:0000313" key="3">
    <source>
        <dbReference type="EMBL" id="TMR28855.1"/>
    </source>
</evidence>
<dbReference type="InterPro" id="IPR041407">
    <property type="entry name" value="MazG_C"/>
</dbReference>
<evidence type="ECO:0000259" key="2">
    <source>
        <dbReference type="Pfam" id="PF18722"/>
    </source>
</evidence>
<evidence type="ECO:0000313" key="4">
    <source>
        <dbReference type="Proteomes" id="UP000305238"/>
    </source>
</evidence>
<sequence>MSRSVIRLPTPPIDDHYRLHDVFHLAHAAVLDRSPVIRSLMKLKRRSRPDIDLAEDGGRAIAIEEAMSALVFAYASEHNYLEGKARVDNALLETIRSITAQLRGVHSPRRRLGEGHPHRLPRLAAPPRNRRRLPGLRHDRPDPRGVGVRRGWRPRGR</sequence>
<protein>
    <recommendedName>
        <fullName evidence="2">MazG C-terminal domain-containing protein</fullName>
    </recommendedName>
</protein>
<gene>
    <name evidence="3" type="ORF">ETD96_36650</name>
</gene>
<evidence type="ECO:0000256" key="1">
    <source>
        <dbReference type="SAM" id="MobiDB-lite"/>
    </source>
</evidence>
<keyword evidence="4" id="KW-1185">Reference proteome</keyword>
<accession>A0A5S4G777</accession>
<dbReference type="Pfam" id="PF18722">
    <property type="entry name" value="MazG_C"/>
    <property type="match status" value="1"/>
</dbReference>
<reference evidence="3 4" key="1">
    <citation type="submission" date="2019-05" db="EMBL/GenBank/DDBJ databases">
        <title>Draft genome sequence of Actinomadura geliboluensis A8036.</title>
        <authorList>
            <person name="Saricaoglu S."/>
            <person name="Isik K."/>
        </authorList>
    </citation>
    <scope>NUCLEOTIDE SEQUENCE [LARGE SCALE GENOMIC DNA]</scope>
    <source>
        <strain evidence="3 4">A8036</strain>
    </source>
</reference>
<feature type="domain" description="MazG C-terminal" evidence="2">
    <location>
        <begin position="14"/>
        <end position="103"/>
    </location>
</feature>
<name>A0A5S4G777_9ACTN</name>
<feature type="region of interest" description="Disordered" evidence="1">
    <location>
        <begin position="106"/>
        <end position="157"/>
    </location>
</feature>
<dbReference type="EMBL" id="VCKZ01000409">
    <property type="protein sequence ID" value="TMR28855.1"/>
    <property type="molecule type" value="Genomic_DNA"/>
</dbReference>
<dbReference type="AlphaFoldDB" id="A0A5S4G777"/>
<dbReference type="OrthoDB" id="5953925at2"/>
<dbReference type="Proteomes" id="UP000305238">
    <property type="component" value="Unassembled WGS sequence"/>
</dbReference>
<comment type="caution">
    <text evidence="3">The sequence shown here is derived from an EMBL/GenBank/DDBJ whole genome shotgun (WGS) entry which is preliminary data.</text>
</comment>
<organism evidence="3 4">
    <name type="scientific">Actinomadura geliboluensis</name>
    <dbReference type="NCBI Taxonomy" id="882440"/>
    <lineage>
        <taxon>Bacteria</taxon>
        <taxon>Bacillati</taxon>
        <taxon>Actinomycetota</taxon>
        <taxon>Actinomycetes</taxon>
        <taxon>Streptosporangiales</taxon>
        <taxon>Thermomonosporaceae</taxon>
        <taxon>Actinomadura</taxon>
    </lineage>
</organism>
<proteinExistence type="predicted"/>